<feature type="region of interest" description="Disordered" evidence="8">
    <location>
        <begin position="1125"/>
        <end position="1146"/>
    </location>
</feature>
<evidence type="ECO:0000256" key="6">
    <source>
        <dbReference type="ARBA" id="ARBA00022990"/>
    </source>
</evidence>
<feature type="region of interest" description="Disordered" evidence="8">
    <location>
        <begin position="1436"/>
        <end position="1528"/>
    </location>
</feature>
<feature type="region of interest" description="Disordered" evidence="8">
    <location>
        <begin position="1384"/>
        <end position="1420"/>
    </location>
</feature>
<gene>
    <name evidence="10" type="primary">LARP4B</name>
</gene>
<dbReference type="Bgee" id="ENSOCUG00000004950">
    <property type="expression patterns" value="Expressed in skeletal muscle tissue and 16 other cell types or tissues"/>
</dbReference>
<reference evidence="10" key="2">
    <citation type="submission" date="2025-08" db="UniProtKB">
        <authorList>
            <consortium name="Ensembl"/>
        </authorList>
    </citation>
    <scope>IDENTIFICATION</scope>
    <source>
        <strain evidence="10">Thorbecke</strain>
    </source>
</reference>
<keyword evidence="4" id="KW-0597">Phosphoprotein</keyword>
<dbReference type="Pfam" id="PF26088">
    <property type="entry name" value="RRM_LARP4"/>
    <property type="match status" value="1"/>
</dbReference>
<dbReference type="InterPro" id="IPR036390">
    <property type="entry name" value="WH_DNA-bd_sf"/>
</dbReference>
<evidence type="ECO:0000259" key="9">
    <source>
        <dbReference type="PROSITE" id="PS50961"/>
    </source>
</evidence>
<dbReference type="PROSITE" id="PS50961">
    <property type="entry name" value="HTH_LA"/>
    <property type="match status" value="1"/>
</dbReference>
<feature type="region of interest" description="Disordered" evidence="8">
    <location>
        <begin position="1"/>
        <end position="34"/>
    </location>
</feature>
<dbReference type="GO" id="GO:0010494">
    <property type="term" value="C:cytoplasmic stress granule"/>
    <property type="evidence" value="ECO:0007669"/>
    <property type="project" value="TreeGrafter"/>
</dbReference>
<keyword evidence="5 7" id="KW-0694">RNA-binding</keyword>
<dbReference type="SUPFAM" id="SSF46785">
    <property type="entry name" value="Winged helix' DNA-binding domain"/>
    <property type="match status" value="1"/>
</dbReference>
<keyword evidence="3" id="KW-0963">Cytoplasm</keyword>
<dbReference type="GeneTree" id="ENSGT00940000157755"/>
<dbReference type="InterPro" id="IPR035979">
    <property type="entry name" value="RBD_domain_sf"/>
</dbReference>
<dbReference type="Proteomes" id="UP000001811">
    <property type="component" value="Unplaced"/>
</dbReference>
<accession>A0A5F9CV17</accession>
<proteinExistence type="predicted"/>
<dbReference type="InterPro" id="IPR058699">
    <property type="entry name" value="RRM_LARP4/4B"/>
</dbReference>
<evidence type="ECO:0000313" key="10">
    <source>
        <dbReference type="Ensembl" id="ENSOCUP00000037161.1"/>
    </source>
</evidence>
<dbReference type="Ensembl" id="ENSOCUT00000064682.1">
    <property type="protein sequence ID" value="ENSOCUP00000037161.1"/>
    <property type="gene ID" value="ENSOCUG00000004950.4"/>
</dbReference>
<dbReference type="Gene3D" id="1.10.10.10">
    <property type="entry name" value="Winged helix-like DNA-binding domain superfamily/Winged helix DNA-binding domain"/>
    <property type="match status" value="1"/>
</dbReference>
<evidence type="ECO:0000256" key="7">
    <source>
        <dbReference type="PROSITE-ProRule" id="PRU00332"/>
    </source>
</evidence>
<dbReference type="InterPro" id="IPR045180">
    <property type="entry name" value="La_dom_prot"/>
</dbReference>
<feature type="compositionally biased region" description="Low complexity" evidence="8">
    <location>
        <begin position="1438"/>
        <end position="1453"/>
    </location>
</feature>
<evidence type="ECO:0000256" key="3">
    <source>
        <dbReference type="ARBA" id="ARBA00022490"/>
    </source>
</evidence>
<evidence type="ECO:0000256" key="2">
    <source>
        <dbReference type="ARBA" id="ARBA00022481"/>
    </source>
</evidence>
<comment type="subcellular location">
    <subcellularLocation>
        <location evidence="1">Cytoplasm</location>
        <location evidence="1">Cytosol</location>
    </subcellularLocation>
</comment>
<dbReference type="InterPro" id="IPR006630">
    <property type="entry name" value="La_HTH"/>
</dbReference>
<dbReference type="CDD" id="cd12706">
    <property type="entry name" value="RRM_LARP5"/>
    <property type="match status" value="1"/>
</dbReference>
<dbReference type="GO" id="GO:0003730">
    <property type="term" value="F:mRNA 3'-UTR binding"/>
    <property type="evidence" value="ECO:0007669"/>
    <property type="project" value="TreeGrafter"/>
</dbReference>
<feature type="region of interest" description="Disordered" evidence="8">
    <location>
        <begin position="1076"/>
        <end position="1107"/>
    </location>
</feature>
<dbReference type="FunFam" id="1.10.10.10:FF:000144">
    <property type="entry name" value="la-related protein 4 isoform X2"/>
    <property type="match status" value="1"/>
</dbReference>
<dbReference type="InParanoid" id="A0A5F9CV17"/>
<dbReference type="InterPro" id="IPR036388">
    <property type="entry name" value="WH-like_DNA-bd_sf"/>
</dbReference>
<dbReference type="SMR" id="A0A5F9CV17"/>
<dbReference type="GO" id="GO:0045727">
    <property type="term" value="P:positive regulation of translation"/>
    <property type="evidence" value="ECO:0007669"/>
    <property type="project" value="TreeGrafter"/>
</dbReference>
<sequence>MGCCFSKDLSSDTDSEKIGLLQKSVEEEEPENKISKTLSSLFDTLEGEEIDNVENGASRAAADLNMQTRVFVRSGHKKGPRPKQSLNSVSSSTYKFLTSYENSGESDGNSDIVAIEQNSESVCDLLLGSNERQDCSEDDLPLSCMLLHSDQSLQEEIFLGDHLHCCQATCKDSLIEKEVVVNVRIGSFNENNSSAMSEREIKNENYVCAGHKQSKNSRESEFYSICVVDPDCLNMDEELCTPMYGTAAGEECHSAVTSEGIHGVDWPLDNRKECSVLHALQGAEELKPEQEELSAQPMLHLVEIKEVVSEKITPNSEFLMDNNPLLEVNIGKVQANSFRTKGDTKCPKDYTESSTLHTTDLLPEFSLQCMCAFPEERESHSSGIGSHMGDSPINLHNDTSYVEENGEPEAITINVDQSLNCEKEGENNSIKLLKDNDYFHLNVNKSDSILSVGLDRINLSPQRCISSVSFGNEYLPVYTDFREAALGRLHDGPKSAPCLGDSRLETKSSQLAHRELSLQSGNNSSYQDEDRLVFLEAESHGEKTSELKSLCHSNMCVGSRVDKAETQTCDLTCVECEPDIEGAVHEMKNPKLELLQGIPSNGKSWVHSRSLQGVSVSSEEEERETGPSHKTEGEICVDSSVSVLCDQQGVYRILEKAEKESQKASCKEISKDTIEDVKSDSETTFDWKTSILKCKAMPGQDVPTCVSSSIMKNPDFEAYPIEKICETHSVNEHTYKDLNVLPPLSQSSNSFMQKSEVVENSVDSDESTKMRHIYTESTEEVSLAFGNNPSRLSKPKLIREEEEDRLSLEKDNVDPHIIDCLGSCGHAYHFKEKNANSTVKESTLNGDVHCVGNSLVIFGKTELCDASDGYSCSVRVDPTQVDSNTATPYDATQVIPVILIDSKEIVVPSGDHVLPLTENTISIPASPSKVDWQNFPEEFYCQLLNEFSYYPMGGLTSQVFSERLEGGYGGYQVGYLCTNTITKDAIEDTQMLSGDLHRKPQDLDISSFSLQQTPYQLPAPEDGVIWGWQSRGGQLVPTTKVSELNPNAKVWGTHMLHLEANSAAVGVSAAWEETAGHGADCSPQGLDVNGDGDKSHENAALPDLQESNQTDMNALALDHAEYESLPENSETGGNETQPESQEDPREVLKKTLEFCLSRENLASDMYLISQMDSDQYVPITTVANLDHIKKLSTDVDLIVEVLRSLPLVQVDEKGEKVRPNQNRCIVILREISESTPVEEVEALFKGNNLPKFINCEFAYNDNWFITFETEADAQQAYKYLREEVKTFQGKPIKARIKAKAIAINTFLPKNGFRPLDMNLYTQQRYTTSFYLPPVYSPQQQFPLYSLIAPQTWSTTHSYLDPPLVTPFPNTGFINGFTSPTFKPAASPLTSLRQYPPRSRNPTKSHLRHAIPSADRGPGLLESPSIFNFTADRLINGVRSPQTRQTGQTRTRIQNPSAYAKREIGTGRVEPGSLESSPGLGRGRKNSFGYRKKREEKFTSSQTQSPTPPKPPSPNFELGLSNFPPLPGAAGNLKTEDLFENRLSSLIIGSSKERSLNADASTNTIPVVVPREPSLPASCAVSATYERSPSPVHLPEDPKVVEKQRETHSVDRLPSVVTTTACKSVQVNGAATELRKPSYAEICQRTSKEPPSSPLQPPKEQKPNPGGCGKEEKKLAEPVERYREPPALKSTPGAPKDQRRQPGRRPSPPAVGKRLHREQNTPPKSPQ</sequence>
<dbReference type="SMART" id="SM00715">
    <property type="entry name" value="LA"/>
    <property type="match status" value="1"/>
</dbReference>
<protein>
    <recommendedName>
        <fullName evidence="9">HTH La-type RNA-binding domain-containing protein</fullName>
    </recommendedName>
</protein>
<dbReference type="GO" id="GO:0005829">
    <property type="term" value="C:cytosol"/>
    <property type="evidence" value="ECO:0007669"/>
    <property type="project" value="UniProtKB-SubCell"/>
</dbReference>
<dbReference type="Pfam" id="PF05383">
    <property type="entry name" value="La"/>
    <property type="match status" value="1"/>
</dbReference>
<evidence type="ECO:0000256" key="8">
    <source>
        <dbReference type="SAM" id="MobiDB-lite"/>
    </source>
</evidence>
<feature type="compositionally biased region" description="Basic and acidic residues" evidence="8">
    <location>
        <begin position="1668"/>
        <end position="1685"/>
    </location>
</feature>
<evidence type="ECO:0000256" key="4">
    <source>
        <dbReference type="ARBA" id="ARBA00022553"/>
    </source>
</evidence>
<feature type="region of interest" description="Disordered" evidence="8">
    <location>
        <begin position="609"/>
        <end position="632"/>
    </location>
</feature>
<feature type="region of interest" description="Disordered" evidence="8">
    <location>
        <begin position="1586"/>
        <end position="1610"/>
    </location>
</feature>
<dbReference type="PANTHER" id="PTHR22792:SF43">
    <property type="entry name" value="LA-RELATED PROTEIN 4B"/>
    <property type="match status" value="1"/>
</dbReference>
<feature type="compositionally biased region" description="Basic residues" evidence="8">
    <location>
        <begin position="1481"/>
        <end position="1491"/>
    </location>
</feature>
<reference evidence="10" key="3">
    <citation type="submission" date="2025-09" db="UniProtKB">
        <authorList>
            <consortium name="Ensembl"/>
        </authorList>
    </citation>
    <scope>IDENTIFICATION</scope>
    <source>
        <strain evidence="10">Thorbecke</strain>
    </source>
</reference>
<dbReference type="InterPro" id="IPR034900">
    <property type="entry name" value="LARP4B_RRM"/>
</dbReference>
<evidence type="ECO:0000256" key="1">
    <source>
        <dbReference type="ARBA" id="ARBA00004514"/>
    </source>
</evidence>
<dbReference type="STRING" id="9986.ENSOCUP00000037161"/>
<dbReference type="CDD" id="cd08036">
    <property type="entry name" value="LARP_5"/>
    <property type="match status" value="1"/>
</dbReference>
<evidence type="ECO:0000256" key="5">
    <source>
        <dbReference type="ARBA" id="ARBA00022884"/>
    </source>
</evidence>
<keyword evidence="2" id="KW-0488">Methylation</keyword>
<feature type="compositionally biased region" description="Basic and acidic residues" evidence="8">
    <location>
        <begin position="1593"/>
        <end position="1610"/>
    </location>
</feature>
<feature type="domain" description="HTH La-type RNA-binding" evidence="9">
    <location>
        <begin position="1138"/>
        <end position="1227"/>
    </location>
</feature>
<keyword evidence="6" id="KW-0007">Acetylation</keyword>
<feature type="compositionally biased region" description="Polar residues" evidence="8">
    <location>
        <begin position="1126"/>
        <end position="1139"/>
    </location>
</feature>
<reference evidence="10 11" key="1">
    <citation type="journal article" date="2011" name="Nature">
        <title>A high-resolution map of human evolutionary constraint using 29 mammals.</title>
        <authorList>
            <person name="Lindblad-Toh K."/>
            <person name="Garber M."/>
            <person name="Zuk O."/>
            <person name="Lin M.F."/>
            <person name="Parker B.J."/>
            <person name="Washietl S."/>
            <person name="Kheradpour P."/>
            <person name="Ernst J."/>
            <person name="Jordan G."/>
            <person name="Mauceli E."/>
            <person name="Ward L.D."/>
            <person name="Lowe C.B."/>
            <person name="Holloway A.K."/>
            <person name="Clamp M."/>
            <person name="Gnerre S."/>
            <person name="Alfoldi J."/>
            <person name="Beal K."/>
            <person name="Chang J."/>
            <person name="Clawson H."/>
            <person name="Cuff J."/>
            <person name="Di Palma F."/>
            <person name="Fitzgerald S."/>
            <person name="Flicek P."/>
            <person name="Guttman M."/>
            <person name="Hubisz M.J."/>
            <person name="Jaffe D.B."/>
            <person name="Jungreis I."/>
            <person name="Kent W.J."/>
            <person name="Kostka D."/>
            <person name="Lara M."/>
            <person name="Martins A.L."/>
            <person name="Massingham T."/>
            <person name="Moltke I."/>
            <person name="Raney B.J."/>
            <person name="Rasmussen M.D."/>
            <person name="Robinson J."/>
            <person name="Stark A."/>
            <person name="Vilella A.J."/>
            <person name="Wen J."/>
            <person name="Xie X."/>
            <person name="Zody M.C."/>
            <person name="Baldwin J."/>
            <person name="Bloom T."/>
            <person name="Chin C.W."/>
            <person name="Heiman D."/>
            <person name="Nicol R."/>
            <person name="Nusbaum C."/>
            <person name="Young S."/>
            <person name="Wilkinson J."/>
            <person name="Worley K.C."/>
            <person name="Kovar C.L."/>
            <person name="Muzny D.M."/>
            <person name="Gibbs R.A."/>
            <person name="Cree A."/>
            <person name="Dihn H.H."/>
            <person name="Fowler G."/>
            <person name="Jhangiani S."/>
            <person name="Joshi V."/>
            <person name="Lee S."/>
            <person name="Lewis L.R."/>
            <person name="Nazareth L.V."/>
            <person name="Okwuonu G."/>
            <person name="Santibanez J."/>
            <person name="Warren W.C."/>
            <person name="Mardis E.R."/>
            <person name="Weinstock G.M."/>
            <person name="Wilson R.K."/>
            <person name="Delehaunty K."/>
            <person name="Dooling D."/>
            <person name="Fronik C."/>
            <person name="Fulton L."/>
            <person name="Fulton B."/>
            <person name="Graves T."/>
            <person name="Minx P."/>
            <person name="Sodergren E."/>
            <person name="Birney E."/>
            <person name="Margulies E.H."/>
            <person name="Herrero J."/>
            <person name="Green E.D."/>
            <person name="Haussler D."/>
            <person name="Siepel A."/>
            <person name="Goldman N."/>
            <person name="Pollard K.S."/>
            <person name="Pedersen J.S."/>
            <person name="Lander E.S."/>
            <person name="Kellis M."/>
        </authorList>
    </citation>
    <scope>NUCLEOTIDE SEQUENCE [LARGE SCALE GENOMIC DNA]</scope>
    <source>
        <strain evidence="11">Thorbecke</strain>
    </source>
</reference>
<organism evidence="10 11">
    <name type="scientific">Oryctolagus cuniculus</name>
    <name type="common">Rabbit</name>
    <dbReference type="NCBI Taxonomy" id="9986"/>
    <lineage>
        <taxon>Eukaryota</taxon>
        <taxon>Metazoa</taxon>
        <taxon>Chordata</taxon>
        <taxon>Craniata</taxon>
        <taxon>Vertebrata</taxon>
        <taxon>Euteleostomi</taxon>
        <taxon>Mammalia</taxon>
        <taxon>Eutheria</taxon>
        <taxon>Euarchontoglires</taxon>
        <taxon>Glires</taxon>
        <taxon>Lagomorpha</taxon>
        <taxon>Leporidae</taxon>
        <taxon>Oryctolagus</taxon>
    </lineage>
</organism>
<keyword evidence="11" id="KW-1185">Reference proteome</keyword>
<dbReference type="PANTHER" id="PTHR22792">
    <property type="entry name" value="LUPUS LA PROTEIN-RELATED"/>
    <property type="match status" value="1"/>
</dbReference>
<evidence type="ECO:0000313" key="11">
    <source>
        <dbReference type="Proteomes" id="UP000001811"/>
    </source>
</evidence>
<feature type="region of interest" description="Disordered" evidence="8">
    <location>
        <begin position="1644"/>
        <end position="1726"/>
    </location>
</feature>
<name>A0A5F9CV17_RABIT</name>
<dbReference type="SUPFAM" id="SSF54928">
    <property type="entry name" value="RNA-binding domain, RBD"/>
    <property type="match status" value="1"/>
</dbReference>